<dbReference type="KEGG" id="fla:SY85_21110"/>
<accession>A0A172U0T4</accession>
<organism evidence="1 2">
    <name type="scientific">Flavisolibacter tropicus</name>
    <dbReference type="NCBI Taxonomy" id="1492898"/>
    <lineage>
        <taxon>Bacteria</taxon>
        <taxon>Pseudomonadati</taxon>
        <taxon>Bacteroidota</taxon>
        <taxon>Chitinophagia</taxon>
        <taxon>Chitinophagales</taxon>
        <taxon>Chitinophagaceae</taxon>
        <taxon>Flavisolibacter</taxon>
    </lineage>
</organism>
<dbReference type="EMBL" id="CP011390">
    <property type="protein sequence ID" value="ANE52607.1"/>
    <property type="molecule type" value="Genomic_DNA"/>
</dbReference>
<evidence type="ECO:0000313" key="1">
    <source>
        <dbReference type="EMBL" id="ANE52607.1"/>
    </source>
</evidence>
<reference evidence="1 2" key="2">
    <citation type="journal article" date="2016" name="Int. J. Syst. Evol. Microbiol.">
        <title>Flavisolibacter tropicus sp. nov., isolated from tropical soil.</title>
        <authorList>
            <person name="Lee J.J."/>
            <person name="Kang M.S."/>
            <person name="Kim G.S."/>
            <person name="Lee C.S."/>
            <person name="Lim S."/>
            <person name="Lee J."/>
            <person name="Roh S.H."/>
            <person name="Kang H."/>
            <person name="Ha J.M."/>
            <person name="Bae S."/>
            <person name="Jung H.Y."/>
            <person name="Kim M.K."/>
        </authorList>
    </citation>
    <scope>NUCLEOTIDE SEQUENCE [LARGE SCALE GENOMIC DNA]</scope>
    <source>
        <strain evidence="1 2">LCS9</strain>
    </source>
</reference>
<dbReference type="Proteomes" id="UP000077177">
    <property type="component" value="Chromosome"/>
</dbReference>
<gene>
    <name evidence="1" type="ORF">SY85_21110</name>
</gene>
<reference evidence="2" key="1">
    <citation type="submission" date="2015-01" db="EMBL/GenBank/DDBJ databases">
        <title>Flavisolibacter sp./LCS9/ whole genome sequencing.</title>
        <authorList>
            <person name="Kim M.K."/>
            <person name="Srinivasan S."/>
            <person name="Lee J.-J."/>
        </authorList>
    </citation>
    <scope>NUCLEOTIDE SEQUENCE [LARGE SCALE GENOMIC DNA]</scope>
    <source>
        <strain evidence="2">LCS9</strain>
    </source>
</reference>
<sequence length="70" mass="8507">MKNIEQKIRNEEVEGMVKKKGTSGKIQHIFFVFDSIVVRFYVSKQYRRNIEEESKQYRTKPEKGPSLRWR</sequence>
<proteinExistence type="predicted"/>
<keyword evidence="2" id="KW-1185">Reference proteome</keyword>
<name>A0A172U0T4_9BACT</name>
<dbReference type="AlphaFoldDB" id="A0A172U0T4"/>
<protein>
    <submittedName>
        <fullName evidence="1">Uncharacterized protein</fullName>
    </submittedName>
</protein>
<evidence type="ECO:0000313" key="2">
    <source>
        <dbReference type="Proteomes" id="UP000077177"/>
    </source>
</evidence>